<dbReference type="GO" id="GO:0032259">
    <property type="term" value="P:methylation"/>
    <property type="evidence" value="ECO:0007669"/>
    <property type="project" value="UniProtKB-KW"/>
</dbReference>
<organism evidence="1 2">
    <name type="scientific">Sphaerisporangium album</name>
    <dbReference type="NCBI Taxonomy" id="509200"/>
    <lineage>
        <taxon>Bacteria</taxon>
        <taxon>Bacillati</taxon>
        <taxon>Actinomycetota</taxon>
        <taxon>Actinomycetes</taxon>
        <taxon>Streptosporangiales</taxon>
        <taxon>Streptosporangiaceae</taxon>
        <taxon>Sphaerisporangium</taxon>
    </lineage>
</organism>
<proteinExistence type="predicted"/>
<evidence type="ECO:0000313" key="2">
    <source>
        <dbReference type="Proteomes" id="UP000253094"/>
    </source>
</evidence>
<sequence length="186" mass="19533">MDTDHPLVAEATARARAEAFAYSCDPVTGRLLAVLAARVPPSGHVLEIGTGLGVGTAWIVSGLLPRTDVTVITVERDAARSARAAVGDWPDFVDFRVGEVPPLGLGPFDLIFADAAAGKHEGLEATIAALAPRGTLVVDDMRPMPDWPADFAERQHGVRRALFAHPELVAAELADGSGVILATRRG</sequence>
<keyword evidence="1" id="KW-0808">Transferase</keyword>
<dbReference type="EMBL" id="QOIL01000015">
    <property type="protein sequence ID" value="RCG27922.1"/>
    <property type="molecule type" value="Genomic_DNA"/>
</dbReference>
<dbReference type="SUPFAM" id="SSF53335">
    <property type="entry name" value="S-adenosyl-L-methionine-dependent methyltransferases"/>
    <property type="match status" value="1"/>
</dbReference>
<dbReference type="Proteomes" id="UP000253094">
    <property type="component" value="Unassembled WGS sequence"/>
</dbReference>
<dbReference type="PANTHER" id="PTHR43167">
    <property type="entry name" value="PUTATIVE (AFU_ORTHOLOGUE AFUA_6G01830)-RELATED"/>
    <property type="match status" value="1"/>
</dbReference>
<keyword evidence="1" id="KW-0489">Methyltransferase</keyword>
<accession>A0A367FDK1</accession>
<evidence type="ECO:0000313" key="1">
    <source>
        <dbReference type="EMBL" id="RCG27922.1"/>
    </source>
</evidence>
<dbReference type="InterPro" id="IPR029063">
    <property type="entry name" value="SAM-dependent_MTases_sf"/>
</dbReference>
<dbReference type="PANTHER" id="PTHR43167:SF1">
    <property type="entry name" value="PUTATIVE (AFU_ORTHOLOGUE AFUA_6G01830)-RELATED"/>
    <property type="match status" value="1"/>
</dbReference>
<reference evidence="1 2" key="1">
    <citation type="submission" date="2018-06" db="EMBL/GenBank/DDBJ databases">
        <title>Sphaerisporangium craniellae sp. nov., isolated from a marine sponge in the South China Sea.</title>
        <authorList>
            <person name="Li L."/>
        </authorList>
    </citation>
    <scope>NUCLEOTIDE SEQUENCE [LARGE SCALE GENOMIC DNA]</scope>
    <source>
        <strain evidence="1 2">CCTCC AA 208026</strain>
    </source>
</reference>
<dbReference type="OrthoDB" id="484536at2"/>
<comment type="caution">
    <text evidence="1">The sequence shown here is derived from an EMBL/GenBank/DDBJ whole genome shotgun (WGS) entry which is preliminary data.</text>
</comment>
<protein>
    <submittedName>
        <fullName evidence="1">SAM-dependent methyltransferase</fullName>
    </submittedName>
</protein>
<gene>
    <name evidence="1" type="ORF">DQ384_25740</name>
</gene>
<dbReference type="Pfam" id="PF13578">
    <property type="entry name" value="Methyltransf_24"/>
    <property type="match status" value="1"/>
</dbReference>
<dbReference type="AlphaFoldDB" id="A0A367FDK1"/>
<dbReference type="GO" id="GO:0008168">
    <property type="term" value="F:methyltransferase activity"/>
    <property type="evidence" value="ECO:0007669"/>
    <property type="project" value="UniProtKB-KW"/>
</dbReference>
<name>A0A367FDK1_9ACTN</name>
<keyword evidence="2" id="KW-1185">Reference proteome</keyword>
<dbReference type="RefSeq" id="WP_114031445.1">
    <property type="nucleotide sequence ID" value="NZ_QOIL01000015.1"/>
</dbReference>
<dbReference type="Gene3D" id="3.40.50.150">
    <property type="entry name" value="Vaccinia Virus protein VP39"/>
    <property type="match status" value="1"/>
</dbReference>